<comment type="caution">
    <text evidence="1">The sequence shown here is derived from an EMBL/GenBank/DDBJ whole genome shotgun (WGS) entry which is preliminary data.</text>
</comment>
<dbReference type="EMBL" id="JBBNAE010000004">
    <property type="protein sequence ID" value="KAK9130456.1"/>
    <property type="molecule type" value="Genomic_DNA"/>
</dbReference>
<evidence type="ECO:0000313" key="2">
    <source>
        <dbReference type="Proteomes" id="UP001417504"/>
    </source>
</evidence>
<dbReference type="AlphaFoldDB" id="A0AAP0JCF0"/>
<keyword evidence="2" id="KW-1185">Reference proteome</keyword>
<name>A0AAP0JCF0_9MAGN</name>
<evidence type="ECO:0000313" key="1">
    <source>
        <dbReference type="EMBL" id="KAK9130456.1"/>
    </source>
</evidence>
<dbReference type="Proteomes" id="UP001417504">
    <property type="component" value="Unassembled WGS sequence"/>
</dbReference>
<sequence>MSRSSSQPSIKHTLTQISNYFEKIPTIVNKMYPSKVCSKTEGPGSIPAQAKKTKRAVDLQKMKSIGKGNINCLLISFETKHRGSTALTKPLQTSLSLKKYRRLSVFFGTLAHQRVSYNVSRNTYIRA</sequence>
<reference evidence="1 2" key="1">
    <citation type="submission" date="2024-01" db="EMBL/GenBank/DDBJ databases">
        <title>Genome assemblies of Stephania.</title>
        <authorList>
            <person name="Yang L."/>
        </authorList>
    </citation>
    <scope>NUCLEOTIDE SEQUENCE [LARGE SCALE GENOMIC DNA]</scope>
    <source>
        <strain evidence="1">QJT</strain>
        <tissue evidence="1">Leaf</tissue>
    </source>
</reference>
<gene>
    <name evidence="1" type="ORF">Sjap_010943</name>
</gene>
<protein>
    <submittedName>
        <fullName evidence="1">Uncharacterized protein</fullName>
    </submittedName>
</protein>
<proteinExistence type="predicted"/>
<accession>A0AAP0JCF0</accession>
<organism evidence="1 2">
    <name type="scientific">Stephania japonica</name>
    <dbReference type="NCBI Taxonomy" id="461633"/>
    <lineage>
        <taxon>Eukaryota</taxon>
        <taxon>Viridiplantae</taxon>
        <taxon>Streptophyta</taxon>
        <taxon>Embryophyta</taxon>
        <taxon>Tracheophyta</taxon>
        <taxon>Spermatophyta</taxon>
        <taxon>Magnoliopsida</taxon>
        <taxon>Ranunculales</taxon>
        <taxon>Menispermaceae</taxon>
        <taxon>Menispermoideae</taxon>
        <taxon>Cissampelideae</taxon>
        <taxon>Stephania</taxon>
    </lineage>
</organism>